<feature type="coiled-coil region" evidence="10">
    <location>
        <begin position="421"/>
        <end position="469"/>
    </location>
</feature>
<evidence type="ECO:0000256" key="7">
    <source>
        <dbReference type="ARBA" id="ARBA00022801"/>
    </source>
</evidence>
<keyword evidence="10" id="KW-0175">Coiled coil</keyword>
<dbReference type="EMBL" id="WVUK01000056">
    <property type="protein sequence ID" value="KAF7493449.1"/>
    <property type="molecule type" value="Genomic_DNA"/>
</dbReference>
<keyword evidence="14" id="KW-1185">Reference proteome</keyword>
<reference evidence="14" key="1">
    <citation type="journal article" date="2020" name="PLoS Negl. Trop. Dis.">
        <title>High-quality nuclear genome for Sarcoptes scabiei-A critical resource for a neglected parasite.</title>
        <authorList>
            <person name="Korhonen P.K."/>
            <person name="Gasser R.B."/>
            <person name="Ma G."/>
            <person name="Wang T."/>
            <person name="Stroehlein A.J."/>
            <person name="Young N.D."/>
            <person name="Ang C.S."/>
            <person name="Fernando D.D."/>
            <person name="Lu H.C."/>
            <person name="Taylor S."/>
            <person name="Reynolds S.L."/>
            <person name="Mofiz E."/>
            <person name="Najaraj S.H."/>
            <person name="Gowda H."/>
            <person name="Madugundu A."/>
            <person name="Renuse S."/>
            <person name="Holt D."/>
            <person name="Pandey A."/>
            <person name="Papenfuss A.T."/>
            <person name="Fischer K."/>
        </authorList>
    </citation>
    <scope>NUCLEOTIDE SEQUENCE [LARGE SCALE GENOMIC DNA]</scope>
</reference>
<evidence type="ECO:0000256" key="1">
    <source>
        <dbReference type="ARBA" id="ARBA00000707"/>
    </source>
</evidence>
<dbReference type="InterPro" id="IPR018200">
    <property type="entry name" value="USP_CS"/>
</dbReference>
<dbReference type="GO" id="GO:0005829">
    <property type="term" value="C:cytosol"/>
    <property type="evidence" value="ECO:0007669"/>
    <property type="project" value="TreeGrafter"/>
</dbReference>
<dbReference type="Gene3D" id="3.90.70.10">
    <property type="entry name" value="Cysteine proteinases"/>
    <property type="match status" value="1"/>
</dbReference>
<comment type="similarity">
    <text evidence="3">Belongs to the peptidase C19 family.</text>
</comment>
<evidence type="ECO:0000256" key="9">
    <source>
        <dbReference type="ARBA" id="ARBA00023242"/>
    </source>
</evidence>
<dbReference type="GO" id="GO:0016579">
    <property type="term" value="P:protein deubiquitination"/>
    <property type="evidence" value="ECO:0007669"/>
    <property type="project" value="InterPro"/>
</dbReference>
<dbReference type="InterPro" id="IPR050164">
    <property type="entry name" value="Peptidase_C19"/>
</dbReference>
<dbReference type="InterPro" id="IPR029071">
    <property type="entry name" value="Ubiquitin-like_domsf"/>
</dbReference>
<dbReference type="PROSITE" id="PS00973">
    <property type="entry name" value="USP_2"/>
    <property type="match status" value="1"/>
</dbReference>
<dbReference type="InterPro" id="IPR035927">
    <property type="entry name" value="DUSP-like_sf"/>
</dbReference>
<proteinExistence type="inferred from homology"/>
<dbReference type="SUPFAM" id="SSF143791">
    <property type="entry name" value="DUSP-like"/>
    <property type="match status" value="1"/>
</dbReference>
<dbReference type="SUPFAM" id="SSF54236">
    <property type="entry name" value="Ubiquitin-like"/>
    <property type="match status" value="1"/>
</dbReference>
<evidence type="ECO:0000256" key="5">
    <source>
        <dbReference type="ARBA" id="ARBA00022670"/>
    </source>
</evidence>
<reference evidence="12" key="2">
    <citation type="submission" date="2020-01" db="EMBL/GenBank/DDBJ databases">
        <authorList>
            <person name="Korhonen P.K.K."/>
            <person name="Guangxu M.G."/>
            <person name="Wang T.W."/>
            <person name="Stroehlein A.J.S."/>
            <person name="Young N.D."/>
            <person name="Ang C.-S.A."/>
            <person name="Fernando D.W.F."/>
            <person name="Lu H.L."/>
            <person name="Taylor S.T."/>
            <person name="Ehtesham M.E.M."/>
            <person name="Najaraj S.H.N."/>
            <person name="Harsha G.H.G."/>
            <person name="Madugundu A.M."/>
            <person name="Renuse S.R."/>
            <person name="Holt D.H."/>
            <person name="Pandey A.P."/>
            <person name="Papenfuss A.P."/>
            <person name="Gasser R.B.G."/>
            <person name="Fischer K.F."/>
        </authorList>
    </citation>
    <scope>NUCLEOTIDE SEQUENCE</scope>
    <source>
        <strain evidence="12">SSS_KF_BRIS2020</strain>
    </source>
</reference>
<keyword evidence="6" id="KW-0833">Ubl conjugation pathway</keyword>
<dbReference type="SUPFAM" id="SSF54001">
    <property type="entry name" value="Cysteine proteinases"/>
    <property type="match status" value="1"/>
</dbReference>
<dbReference type="GO" id="GO:0006508">
    <property type="term" value="P:proteolysis"/>
    <property type="evidence" value="ECO:0007669"/>
    <property type="project" value="UniProtKB-KW"/>
</dbReference>
<keyword evidence="8" id="KW-0788">Thiol protease</keyword>
<dbReference type="EC" id="3.4.19.12" evidence="4"/>
<dbReference type="AlphaFoldDB" id="A0A834R9E3"/>
<evidence type="ECO:0000313" key="12">
    <source>
        <dbReference type="EMBL" id="KAF7493449.1"/>
    </source>
</evidence>
<evidence type="ECO:0000256" key="2">
    <source>
        <dbReference type="ARBA" id="ARBA00004123"/>
    </source>
</evidence>
<dbReference type="EnsemblMetazoa" id="SSS_1459s_mrna">
    <property type="protein sequence ID" value="KAF7493449.1"/>
    <property type="gene ID" value="SSS_1459"/>
</dbReference>
<evidence type="ECO:0000256" key="8">
    <source>
        <dbReference type="ARBA" id="ARBA00022807"/>
    </source>
</evidence>
<evidence type="ECO:0000313" key="14">
    <source>
        <dbReference type="Proteomes" id="UP000070412"/>
    </source>
</evidence>
<accession>A0A834R9E3</accession>
<name>A0A834R9E3_SARSC</name>
<evidence type="ECO:0000256" key="4">
    <source>
        <dbReference type="ARBA" id="ARBA00012759"/>
    </source>
</evidence>
<keyword evidence="9" id="KW-0539">Nucleus</keyword>
<sequence length="955" mass="112798">MSECIDGPEISIDQRQDSIKSSLEDFDRILLRYYKLDIGNCKAKKNRNCISNARCLRGLGQPQWLIKPRKNSDEIETSDSKSTVHPSYRGLKNLGATCYINTFLQLWFHNINLRKSIYEWRPEAISDQVQNNPIVCLQIVLSMMQFSLRNFVDPSPFIKCLLLNESQEQDTHEFLNLFNNYIQNQLKYENSIQTTINDQYQMKLAYIIQCNECSFVSEKVSESYELILRVKGFKDLDECIENYFIEERLEGSNKYACQVCDCFREARRCIELRKLPPFLNLQLMRFESANGLNKKINSFLKFPDKLNMKKFLKSDITDEDIIYHLYAVVIHEGQTANSGHYITYIKKNNFWFKFNDENVEKLKDISLKMDNDSEFDGKKNQCEKGFHRSKNAYILVYRDNRVNEVESPYSLLDYRLPDYIIEHIEKDNRRYQEEQEKIEQLKNLQLKDERNHQEKLRQIYESMETIEEQTTNLDAIEKNWLVSLFNAKIENDIDSINNEKLLCSHRKLNPNSDFKVIAKKSADLIYSFYSFDIRLELPLNYCSKCIFNKITLANLKQEIDFDSKAIITHSKHKSDLNETMFWVGKESFKKWKTMRLNLMDSKNDSNEAEGEIGHFNQDLQCPHGNLCSNPNKRRLVREIIWKIFKKHFPQAKEFTQDSPICPNCQEIDLKNQLLRNKNAESASQQRSSLENLFSGKFFLGWMDLKNDQDYHLVSTRFYNDWRNFISNPTHNKIPLSLKDYEKDLYCSSHSLLLFPPFDNKYVGPKKNYIIVSDDQWKALIKYYQHSIDFKINIGLENIQISPAFCQVCISVFESEEKRKRLDYHNVSIYVQKVLINESLSLCQETETPIKKMKSNRESSSFNQNALTKSIQNIIDYSITKKSLRRRKSDQLEIRVSSDDKLKDIKFKIMQHFEIPTFDQILSVDDERQLTSCENNLTLKELEIEPNTTLILKVIY</sequence>
<dbReference type="GO" id="GO:0005634">
    <property type="term" value="C:nucleus"/>
    <property type="evidence" value="ECO:0007669"/>
    <property type="project" value="UniProtKB-SubCell"/>
</dbReference>
<organism evidence="12">
    <name type="scientific">Sarcoptes scabiei</name>
    <name type="common">Itch mite</name>
    <name type="synonym">Acarus scabiei</name>
    <dbReference type="NCBI Taxonomy" id="52283"/>
    <lineage>
        <taxon>Eukaryota</taxon>
        <taxon>Metazoa</taxon>
        <taxon>Ecdysozoa</taxon>
        <taxon>Arthropoda</taxon>
        <taxon>Chelicerata</taxon>
        <taxon>Arachnida</taxon>
        <taxon>Acari</taxon>
        <taxon>Acariformes</taxon>
        <taxon>Sarcoptiformes</taxon>
        <taxon>Astigmata</taxon>
        <taxon>Psoroptidia</taxon>
        <taxon>Sarcoptoidea</taxon>
        <taxon>Sarcoptidae</taxon>
        <taxon>Sarcoptinae</taxon>
        <taxon>Sarcoptes</taxon>
    </lineage>
</organism>
<evidence type="ECO:0000313" key="13">
    <source>
        <dbReference type="EnsemblMetazoa" id="KAF7493449.1"/>
    </source>
</evidence>
<dbReference type="PROSITE" id="PS50235">
    <property type="entry name" value="USP_3"/>
    <property type="match status" value="1"/>
</dbReference>
<dbReference type="OrthoDB" id="289038at2759"/>
<dbReference type="GO" id="GO:0004843">
    <property type="term" value="F:cysteine-type deubiquitinase activity"/>
    <property type="evidence" value="ECO:0007669"/>
    <property type="project" value="UniProtKB-EC"/>
</dbReference>
<evidence type="ECO:0000256" key="3">
    <source>
        <dbReference type="ARBA" id="ARBA00009085"/>
    </source>
</evidence>
<keyword evidence="7 12" id="KW-0378">Hydrolase</keyword>
<comment type="subcellular location">
    <subcellularLocation>
        <location evidence="2">Nucleus</location>
    </subcellularLocation>
</comment>
<dbReference type="Gene3D" id="3.10.20.90">
    <property type="entry name" value="Phosphatidylinositol 3-kinase Catalytic Subunit, Chain A, domain 1"/>
    <property type="match status" value="1"/>
</dbReference>
<keyword evidence="5" id="KW-0645">Protease</keyword>
<comment type="catalytic activity">
    <reaction evidence="1">
        <text>Thiol-dependent hydrolysis of ester, thioester, amide, peptide and isopeptide bonds formed by the C-terminal Gly of ubiquitin (a 76-residue protein attached to proteins as an intracellular targeting signal).</text>
        <dbReference type="EC" id="3.4.19.12"/>
    </reaction>
</comment>
<protein>
    <recommendedName>
        <fullName evidence="4">ubiquitinyl hydrolase 1</fullName>
        <ecNumber evidence="4">3.4.19.12</ecNumber>
    </recommendedName>
</protein>
<feature type="domain" description="USP" evidence="11">
    <location>
        <begin position="89"/>
        <end position="400"/>
    </location>
</feature>
<evidence type="ECO:0000256" key="6">
    <source>
        <dbReference type="ARBA" id="ARBA00022786"/>
    </source>
</evidence>
<evidence type="ECO:0000256" key="10">
    <source>
        <dbReference type="SAM" id="Coils"/>
    </source>
</evidence>
<dbReference type="Pfam" id="PF00443">
    <property type="entry name" value="UCH"/>
    <property type="match status" value="1"/>
</dbReference>
<dbReference type="InterPro" id="IPR001394">
    <property type="entry name" value="Peptidase_C19_UCH"/>
</dbReference>
<dbReference type="InterPro" id="IPR038765">
    <property type="entry name" value="Papain-like_cys_pep_sf"/>
</dbReference>
<reference evidence="13" key="3">
    <citation type="submission" date="2022-06" db="UniProtKB">
        <authorList>
            <consortium name="EnsemblMetazoa"/>
        </authorList>
    </citation>
    <scope>IDENTIFICATION</scope>
</reference>
<dbReference type="Proteomes" id="UP000070412">
    <property type="component" value="Unassembled WGS sequence"/>
</dbReference>
<dbReference type="PANTHER" id="PTHR24006:SF722">
    <property type="entry name" value="UBIQUITIN CARBOXYL-TERMINAL HYDROLASE 48"/>
    <property type="match status" value="1"/>
</dbReference>
<gene>
    <name evidence="12" type="ORF">SSS_1459</name>
</gene>
<dbReference type="PANTHER" id="PTHR24006">
    <property type="entry name" value="UBIQUITIN CARBOXYL-TERMINAL HYDROLASE"/>
    <property type="match status" value="1"/>
</dbReference>
<dbReference type="InterPro" id="IPR028889">
    <property type="entry name" value="USP"/>
</dbReference>
<evidence type="ECO:0000259" key="11">
    <source>
        <dbReference type="PROSITE" id="PS50235"/>
    </source>
</evidence>